<dbReference type="OMA" id="MEYDEME"/>
<evidence type="ECO:0000256" key="1">
    <source>
        <dbReference type="SAM" id="MobiDB-lite"/>
    </source>
</evidence>
<dbReference type="InParanoid" id="A0A163IWW7"/>
<protein>
    <submittedName>
        <fullName evidence="2">Uncharacterized protein</fullName>
    </submittedName>
</protein>
<organism evidence="2">
    <name type="scientific">Absidia glauca</name>
    <name type="common">Pin mould</name>
    <dbReference type="NCBI Taxonomy" id="4829"/>
    <lineage>
        <taxon>Eukaryota</taxon>
        <taxon>Fungi</taxon>
        <taxon>Fungi incertae sedis</taxon>
        <taxon>Mucoromycota</taxon>
        <taxon>Mucoromycotina</taxon>
        <taxon>Mucoromycetes</taxon>
        <taxon>Mucorales</taxon>
        <taxon>Cunninghamellaceae</taxon>
        <taxon>Absidia</taxon>
    </lineage>
</organism>
<reference evidence="2" key="1">
    <citation type="submission" date="2016-04" db="EMBL/GenBank/DDBJ databases">
        <authorList>
            <person name="Evans L.H."/>
            <person name="Alamgir A."/>
            <person name="Owens N."/>
            <person name="Weber N.D."/>
            <person name="Virtaneva K."/>
            <person name="Barbian K."/>
            <person name="Babar A."/>
            <person name="Rosenke K."/>
        </authorList>
    </citation>
    <scope>NUCLEOTIDE SEQUENCE [LARGE SCALE GENOMIC DNA]</scope>
    <source>
        <strain evidence="2">CBS 101.48</strain>
    </source>
</reference>
<evidence type="ECO:0000313" key="2">
    <source>
        <dbReference type="EMBL" id="SAL95823.1"/>
    </source>
</evidence>
<dbReference type="Proteomes" id="UP000078561">
    <property type="component" value="Unassembled WGS sequence"/>
</dbReference>
<sequence length="157" mass="18428">MNPSFGYDEQHYHYDQENTLMKDAIHAEEVFFAEYDEAMSLEADYFDHHQQQIYHEHQNVTDRCLGNANSDDRHAQNQQDLQEEEEEDDNMDTDDVVYDYQDDALLKLIVGVQSYISDLTSVGVDRHDSPLIGLQYKMYTYLKQRVDDMGVDVDSLM</sequence>
<dbReference type="EMBL" id="LT550481">
    <property type="protein sequence ID" value="SAL95823.1"/>
    <property type="molecule type" value="Genomic_DNA"/>
</dbReference>
<dbReference type="AlphaFoldDB" id="A0A163IWW7"/>
<feature type="compositionally biased region" description="Acidic residues" evidence="1">
    <location>
        <begin position="81"/>
        <end position="93"/>
    </location>
</feature>
<feature type="region of interest" description="Disordered" evidence="1">
    <location>
        <begin position="63"/>
        <end position="93"/>
    </location>
</feature>
<gene>
    <name evidence="2" type="primary">ABSGL_01164.1 scaffold 1223</name>
</gene>
<keyword evidence="3" id="KW-1185">Reference proteome</keyword>
<proteinExistence type="predicted"/>
<accession>A0A163IWW7</accession>
<evidence type="ECO:0000313" key="3">
    <source>
        <dbReference type="Proteomes" id="UP000078561"/>
    </source>
</evidence>
<dbReference type="OrthoDB" id="2235387at2759"/>
<name>A0A163IWW7_ABSGL</name>